<feature type="domain" description="6-phosphogluconate dehydrogenase NADP-binding" evidence="4">
    <location>
        <begin position="27"/>
        <end position="185"/>
    </location>
</feature>
<dbReference type="RefSeq" id="WP_114804535.1">
    <property type="nucleotide sequence ID" value="NZ_QQAV01000013.1"/>
</dbReference>
<dbReference type="EMBL" id="QQAV01000013">
    <property type="protein sequence ID" value="RDI19084.1"/>
    <property type="molecule type" value="Genomic_DNA"/>
</dbReference>
<dbReference type="AlphaFoldDB" id="A0A370F742"/>
<dbReference type="SUPFAM" id="SSF51735">
    <property type="entry name" value="NAD(P)-binding Rossmann-fold domains"/>
    <property type="match status" value="1"/>
</dbReference>
<keyword evidence="1" id="KW-0560">Oxidoreductase</keyword>
<dbReference type="InterPro" id="IPR015815">
    <property type="entry name" value="HIBADH-related"/>
</dbReference>
<evidence type="ECO:0000256" key="3">
    <source>
        <dbReference type="PIRSR" id="PIRSR000103-1"/>
    </source>
</evidence>
<feature type="domain" description="3-hydroxyisobutyrate dehydrogenase-like NAD-binding" evidence="5">
    <location>
        <begin position="188"/>
        <end position="269"/>
    </location>
</feature>
<dbReference type="PIRSF" id="PIRSF000103">
    <property type="entry name" value="HIBADH"/>
    <property type="match status" value="1"/>
</dbReference>
<dbReference type="OrthoDB" id="9777604at2"/>
<name>A0A370F742_9BURK</name>
<dbReference type="Gene3D" id="3.40.50.720">
    <property type="entry name" value="NAD(P)-binding Rossmann-like Domain"/>
    <property type="match status" value="1"/>
</dbReference>
<evidence type="ECO:0000313" key="7">
    <source>
        <dbReference type="Proteomes" id="UP000255265"/>
    </source>
</evidence>
<dbReference type="Pfam" id="PF03446">
    <property type="entry name" value="NAD_binding_2"/>
    <property type="match status" value="1"/>
</dbReference>
<proteinExistence type="predicted"/>
<dbReference type="Pfam" id="PF14833">
    <property type="entry name" value="NAD_binding_11"/>
    <property type="match status" value="1"/>
</dbReference>
<comment type="caution">
    <text evidence="6">The sequence shown here is derived from an EMBL/GenBank/DDBJ whole genome shotgun (WGS) entry which is preliminary data.</text>
</comment>
<accession>A0A370F742</accession>
<dbReference type="InterPro" id="IPR008927">
    <property type="entry name" value="6-PGluconate_DH-like_C_sf"/>
</dbReference>
<protein>
    <submittedName>
        <fullName evidence="6">3-hydroxyisobutyrate dehydrogenase/2-hydroxy-3-oxopropionate reductase</fullName>
    </submittedName>
</protein>
<dbReference type="InterPro" id="IPR036291">
    <property type="entry name" value="NAD(P)-bd_dom_sf"/>
</dbReference>
<evidence type="ECO:0000256" key="2">
    <source>
        <dbReference type="ARBA" id="ARBA00023027"/>
    </source>
</evidence>
<dbReference type="GO" id="GO:0016491">
    <property type="term" value="F:oxidoreductase activity"/>
    <property type="evidence" value="ECO:0007669"/>
    <property type="project" value="UniProtKB-KW"/>
</dbReference>
<sequence>MNGPAAAHVEGALFGRAGLADHAPVLVIGLGTMGLPIAQRLRAAGVPVWGMDSRPELHDALPGARVLTSGPLRDAVHASRAATVITCVSDEAALQRLWQAPGGLHEALVPGLCVVDHTTTSVPAALQFAAEAAQAGAMWVDAPLSGAAAGARAGTLSAMLGGEPEAVEHVRALLSAYCATLTHLGPAGAGQAGKLTNQIAIAGINAGLLAATGFAALQGLDIARCFDAMAAGSAHSVQMAQHRAALTRAPADSTLFDWLRRDLALVLEHLPVDEAAATRGASQALHDRLHALNRMLLDGTAAPPLL</sequence>
<reference evidence="6 7" key="1">
    <citation type="submission" date="2018-07" db="EMBL/GenBank/DDBJ databases">
        <title>Genomic Encyclopedia of Type Strains, Phase IV (KMG-IV): sequencing the most valuable type-strain genomes for metagenomic binning, comparative biology and taxonomic classification.</title>
        <authorList>
            <person name="Goeker M."/>
        </authorList>
    </citation>
    <scope>NUCLEOTIDE SEQUENCE [LARGE SCALE GENOMIC DNA]</scope>
    <source>
        <strain evidence="6 7">DSM 21352</strain>
    </source>
</reference>
<dbReference type="InterPro" id="IPR013328">
    <property type="entry name" value="6PGD_dom2"/>
</dbReference>
<dbReference type="Gene3D" id="1.10.1040.10">
    <property type="entry name" value="N-(1-d-carboxylethyl)-l-norvaline Dehydrogenase, domain 2"/>
    <property type="match status" value="1"/>
</dbReference>
<evidence type="ECO:0000259" key="4">
    <source>
        <dbReference type="Pfam" id="PF03446"/>
    </source>
</evidence>
<evidence type="ECO:0000313" key="6">
    <source>
        <dbReference type="EMBL" id="RDI19084.1"/>
    </source>
</evidence>
<dbReference type="PANTHER" id="PTHR43060:SF15">
    <property type="entry name" value="3-HYDROXYISOBUTYRATE DEHYDROGENASE-LIKE 1, MITOCHONDRIAL-RELATED"/>
    <property type="match status" value="1"/>
</dbReference>
<dbReference type="GO" id="GO:0050661">
    <property type="term" value="F:NADP binding"/>
    <property type="evidence" value="ECO:0007669"/>
    <property type="project" value="InterPro"/>
</dbReference>
<organism evidence="6 7">
    <name type="scientific">Pseudacidovorax intermedius</name>
    <dbReference type="NCBI Taxonomy" id="433924"/>
    <lineage>
        <taxon>Bacteria</taxon>
        <taxon>Pseudomonadati</taxon>
        <taxon>Pseudomonadota</taxon>
        <taxon>Betaproteobacteria</taxon>
        <taxon>Burkholderiales</taxon>
        <taxon>Comamonadaceae</taxon>
        <taxon>Pseudacidovorax</taxon>
    </lineage>
</organism>
<dbReference type="Proteomes" id="UP000255265">
    <property type="component" value="Unassembled WGS sequence"/>
</dbReference>
<keyword evidence="2" id="KW-0520">NAD</keyword>
<gene>
    <name evidence="6" type="ORF">DFR41_11366</name>
</gene>
<dbReference type="PANTHER" id="PTHR43060">
    <property type="entry name" value="3-HYDROXYISOBUTYRATE DEHYDROGENASE-LIKE 1, MITOCHONDRIAL-RELATED"/>
    <property type="match status" value="1"/>
</dbReference>
<evidence type="ECO:0000259" key="5">
    <source>
        <dbReference type="Pfam" id="PF14833"/>
    </source>
</evidence>
<keyword evidence="7" id="KW-1185">Reference proteome</keyword>
<dbReference type="InterPro" id="IPR029154">
    <property type="entry name" value="HIBADH-like_NADP-bd"/>
</dbReference>
<dbReference type="GO" id="GO:0051287">
    <property type="term" value="F:NAD binding"/>
    <property type="evidence" value="ECO:0007669"/>
    <property type="project" value="InterPro"/>
</dbReference>
<evidence type="ECO:0000256" key="1">
    <source>
        <dbReference type="ARBA" id="ARBA00023002"/>
    </source>
</evidence>
<dbReference type="SUPFAM" id="SSF48179">
    <property type="entry name" value="6-phosphogluconate dehydrogenase C-terminal domain-like"/>
    <property type="match status" value="1"/>
</dbReference>
<feature type="active site" evidence="3">
    <location>
        <position position="194"/>
    </location>
</feature>
<dbReference type="InterPro" id="IPR006115">
    <property type="entry name" value="6PGDH_NADP-bd"/>
</dbReference>